<dbReference type="RefSeq" id="WP_121012197.1">
    <property type="nucleotide sequence ID" value="NZ_RCCJ01000001.1"/>
</dbReference>
<organism evidence="1 2">
    <name type="scientific">Hydrogenivirga caldilitoris</name>
    <dbReference type="NCBI Taxonomy" id="246264"/>
    <lineage>
        <taxon>Bacteria</taxon>
        <taxon>Pseudomonadati</taxon>
        <taxon>Aquificota</taxon>
        <taxon>Aquificia</taxon>
        <taxon>Aquificales</taxon>
        <taxon>Aquificaceae</taxon>
        <taxon>Hydrogenivirga</taxon>
    </lineage>
</organism>
<evidence type="ECO:0008006" key="3">
    <source>
        <dbReference type="Google" id="ProtNLM"/>
    </source>
</evidence>
<proteinExistence type="predicted"/>
<evidence type="ECO:0000313" key="2">
    <source>
        <dbReference type="Proteomes" id="UP000267841"/>
    </source>
</evidence>
<dbReference type="InterPro" id="IPR058303">
    <property type="entry name" value="DUF7990"/>
</dbReference>
<dbReference type="AlphaFoldDB" id="A0A497XQE8"/>
<dbReference type="OrthoDB" id="5358049at2"/>
<name>A0A497XQE8_9AQUI</name>
<dbReference type="InterPro" id="IPR047717">
    <property type="entry name" value="CC_star_Cory"/>
</dbReference>
<gene>
    <name evidence="1" type="ORF">BCF55_1494</name>
</gene>
<accession>A0A497XQE8</accession>
<dbReference type="Proteomes" id="UP000267841">
    <property type="component" value="Unassembled WGS sequence"/>
</dbReference>
<evidence type="ECO:0000313" key="1">
    <source>
        <dbReference type="EMBL" id="RLJ71195.1"/>
    </source>
</evidence>
<sequence length="80" mass="9968">MRLFEFISEFYRLKFGQEFAREARKLDEVFLFFVFSDYFGLPNPYKLFFLEAYPDLLEEFHAWHRRMGLEHSPLEWIRCC</sequence>
<dbReference type="EMBL" id="RCCJ01000001">
    <property type="protein sequence ID" value="RLJ71195.1"/>
    <property type="molecule type" value="Genomic_DNA"/>
</dbReference>
<dbReference type="Pfam" id="PF25952">
    <property type="entry name" value="DUF7990"/>
    <property type="match status" value="1"/>
</dbReference>
<reference evidence="1 2" key="1">
    <citation type="submission" date="2018-10" db="EMBL/GenBank/DDBJ databases">
        <title>Genomic Encyclopedia of Archaeal and Bacterial Type Strains, Phase II (KMG-II): from individual species to whole genera.</title>
        <authorList>
            <person name="Goeker M."/>
        </authorList>
    </citation>
    <scope>NUCLEOTIDE SEQUENCE [LARGE SCALE GENOMIC DNA]</scope>
    <source>
        <strain evidence="1 2">DSM 16510</strain>
    </source>
</reference>
<protein>
    <recommendedName>
        <fullName evidence="3">DNA helicase</fullName>
    </recommendedName>
</protein>
<comment type="caution">
    <text evidence="1">The sequence shown here is derived from an EMBL/GenBank/DDBJ whole genome shotgun (WGS) entry which is preliminary data.</text>
</comment>
<dbReference type="NCBIfam" id="NF041419">
    <property type="entry name" value="CC_star_Cory"/>
    <property type="match status" value="1"/>
</dbReference>
<keyword evidence="2" id="KW-1185">Reference proteome</keyword>